<feature type="transmembrane region" description="Helical" evidence="1">
    <location>
        <begin position="89"/>
        <end position="113"/>
    </location>
</feature>
<protein>
    <submittedName>
        <fullName evidence="2">Uncharacterized protein</fullName>
    </submittedName>
</protein>
<name>A0A1I7HFX4_9GAMM</name>
<proteinExistence type="predicted"/>
<keyword evidence="1" id="KW-0472">Membrane</keyword>
<sequence length="229" mass="26739">MKIKEFIFDAGLRELFYKGKELEKMIKNNDPALENIILDVRDYKKYFCSSGQYKIRLLISIIAMVYLFFFSGVAAALPVLLIQNPSHEIMASFFILTLVIAGCVSVLHVGFTLKGYYYGSVIRNYLNYIVFFSSLLIIFSNKTSNVSSIYFIFIAVCCFVIKITLNSRYYTDFILANMRYRIAIIIDRKEMNKIQGLNKKQLREYSRALKLARRKKIRDQKRERQSVGK</sequence>
<feature type="transmembrane region" description="Helical" evidence="1">
    <location>
        <begin position="57"/>
        <end position="83"/>
    </location>
</feature>
<accession>A0A1I7HFX4</accession>
<evidence type="ECO:0000313" key="2">
    <source>
        <dbReference type="EMBL" id="SFU59522.1"/>
    </source>
</evidence>
<keyword evidence="1" id="KW-0812">Transmembrane</keyword>
<dbReference type="STRING" id="351659.SAMN05421784_11412"/>
<feature type="transmembrane region" description="Helical" evidence="1">
    <location>
        <begin position="125"/>
        <end position="141"/>
    </location>
</feature>
<keyword evidence="1" id="KW-1133">Transmembrane helix</keyword>
<dbReference type="Proteomes" id="UP000242496">
    <property type="component" value="Unassembled WGS sequence"/>
</dbReference>
<evidence type="ECO:0000256" key="1">
    <source>
        <dbReference type="SAM" id="Phobius"/>
    </source>
</evidence>
<reference evidence="3" key="1">
    <citation type="submission" date="2016-10" db="EMBL/GenBank/DDBJ databases">
        <authorList>
            <person name="Varghese N."/>
            <person name="Submissions S."/>
        </authorList>
    </citation>
    <scope>NUCLEOTIDE SEQUENCE [LARGE SCALE GENOMIC DNA]</scope>
    <source>
        <strain evidence="3">DSM 18168</strain>
    </source>
</reference>
<keyword evidence="3" id="KW-1185">Reference proteome</keyword>
<dbReference type="OrthoDB" id="6443728at2"/>
<evidence type="ECO:0000313" key="3">
    <source>
        <dbReference type="Proteomes" id="UP000242496"/>
    </source>
</evidence>
<gene>
    <name evidence="2" type="ORF">SAMN05421784_11412</name>
</gene>
<organism evidence="2 3">
    <name type="scientific">Xenorhabdus koppenhoeferi</name>
    <dbReference type="NCBI Taxonomy" id="351659"/>
    <lineage>
        <taxon>Bacteria</taxon>
        <taxon>Pseudomonadati</taxon>
        <taxon>Pseudomonadota</taxon>
        <taxon>Gammaproteobacteria</taxon>
        <taxon>Enterobacterales</taxon>
        <taxon>Morganellaceae</taxon>
        <taxon>Xenorhabdus</taxon>
    </lineage>
</organism>
<dbReference type="RefSeq" id="WP_092550411.1">
    <property type="nucleotide sequence ID" value="NZ_CAWRBG010000030.1"/>
</dbReference>
<dbReference type="EMBL" id="FPBJ01000014">
    <property type="protein sequence ID" value="SFU59522.1"/>
    <property type="molecule type" value="Genomic_DNA"/>
</dbReference>
<feature type="transmembrane region" description="Helical" evidence="1">
    <location>
        <begin position="147"/>
        <end position="165"/>
    </location>
</feature>
<dbReference type="AlphaFoldDB" id="A0A1I7HFX4"/>